<dbReference type="Pfam" id="PF07596">
    <property type="entry name" value="SBP_bac_10"/>
    <property type="match status" value="1"/>
</dbReference>
<dbReference type="PANTHER" id="PTHR30093">
    <property type="entry name" value="GENERAL SECRETION PATHWAY PROTEIN G"/>
    <property type="match status" value="1"/>
</dbReference>
<dbReference type="eggNOG" id="COG2165">
    <property type="taxonomic scope" value="Bacteria"/>
</dbReference>
<dbReference type="PANTHER" id="PTHR30093:SF2">
    <property type="entry name" value="TYPE II SECRETION SYSTEM PROTEIN H"/>
    <property type="match status" value="1"/>
</dbReference>
<reference evidence="2 3" key="1">
    <citation type="submission" date="2006-02" db="EMBL/GenBank/DDBJ databases">
        <authorList>
            <person name="Amann R."/>
            <person name="Ferriera S."/>
            <person name="Johnson J."/>
            <person name="Kravitz S."/>
            <person name="Halpern A."/>
            <person name="Remington K."/>
            <person name="Beeson K."/>
            <person name="Tran B."/>
            <person name="Rogers Y.-H."/>
            <person name="Friedman R."/>
            <person name="Venter J.C."/>
        </authorList>
    </citation>
    <scope>NUCLEOTIDE SEQUENCE [LARGE SCALE GENOMIC DNA]</scope>
    <source>
        <strain evidence="2 3">DSM 3645</strain>
    </source>
</reference>
<evidence type="ECO:0000259" key="1">
    <source>
        <dbReference type="Pfam" id="PF07596"/>
    </source>
</evidence>
<dbReference type="InterPro" id="IPR011453">
    <property type="entry name" value="DUF1559"/>
</dbReference>
<evidence type="ECO:0000313" key="3">
    <source>
        <dbReference type="Proteomes" id="UP000004358"/>
    </source>
</evidence>
<dbReference type="Proteomes" id="UP000004358">
    <property type="component" value="Unassembled WGS sequence"/>
</dbReference>
<dbReference type="EMBL" id="AANZ01000014">
    <property type="protein sequence ID" value="EAQ79590.1"/>
    <property type="molecule type" value="Genomic_DNA"/>
</dbReference>
<organism evidence="2 3">
    <name type="scientific">Blastopirellula marina DSM 3645</name>
    <dbReference type="NCBI Taxonomy" id="314230"/>
    <lineage>
        <taxon>Bacteria</taxon>
        <taxon>Pseudomonadati</taxon>
        <taxon>Planctomycetota</taxon>
        <taxon>Planctomycetia</taxon>
        <taxon>Pirellulales</taxon>
        <taxon>Pirellulaceae</taxon>
        <taxon>Blastopirellula</taxon>
    </lineage>
</organism>
<gene>
    <name evidence="2" type="ORF">DSM3645_03903</name>
</gene>
<protein>
    <recommendedName>
        <fullName evidence="1">DUF1559 domain-containing protein</fullName>
    </recommendedName>
</protein>
<dbReference type="NCBIfam" id="TIGR04294">
    <property type="entry name" value="pre_pil_HX9DG"/>
    <property type="match status" value="1"/>
</dbReference>
<name>A3ZV69_9BACT</name>
<proteinExistence type="predicted"/>
<accession>A3ZV69</accession>
<sequence>MHNYHDVQNAFPPGFNNKLGWSWGAAILPFIEQTNVFEALDKTSNRTDFDDAAILAAARTVISGFRCPSDSAPDLNDKAAPLYGPGSGRTKTQDLALSNYIGSMGNDGGATATNTKGNGVLWPGSNVKLRDILDGTSNTIMVGERDYFFHRGSNWAASTDSSGGSTNRHYTLSSTDTTYGLINGTNSNCFGSLHPGGTMFVFCDASVHFIPETIDATNDTGADMSTYQRLGNSQDGLAIGAY</sequence>
<dbReference type="InterPro" id="IPR027558">
    <property type="entry name" value="Pre_pil_HX9DG_C"/>
</dbReference>
<feature type="domain" description="DUF1559" evidence="1">
    <location>
        <begin position="1"/>
        <end position="216"/>
    </location>
</feature>
<dbReference type="HOGENOM" id="CLU_041661_0_0_0"/>
<evidence type="ECO:0000313" key="2">
    <source>
        <dbReference type="EMBL" id="EAQ79590.1"/>
    </source>
</evidence>
<dbReference type="AlphaFoldDB" id="A3ZV69"/>
<comment type="caution">
    <text evidence="2">The sequence shown here is derived from an EMBL/GenBank/DDBJ whole genome shotgun (WGS) entry which is preliminary data.</text>
</comment>